<sequence>MKKKITLQKATVAAGVVAMSVGLFNSFNVEADGGCGYYKENDYCQNYYPNCTFVVKKCREEGIFTCEVWMQNPCSLACGGF</sequence>
<dbReference type="Proteomes" id="UP000001635">
    <property type="component" value="Chromosome"/>
</dbReference>
<dbReference type="EMBL" id="CP002955">
    <property type="protein sequence ID" value="AEL27349.1"/>
    <property type="molecule type" value="Genomic_DNA"/>
</dbReference>
<dbReference type="AlphaFoldDB" id="G0J1F4"/>
<feature type="signal peptide" evidence="1">
    <location>
        <begin position="1"/>
        <end position="31"/>
    </location>
</feature>
<feature type="chain" id="PRO_5003400974" evidence="1">
    <location>
        <begin position="32"/>
        <end position="81"/>
    </location>
</feature>
<dbReference type="KEGG" id="cmr:Cycma_3634"/>
<evidence type="ECO:0000313" key="2">
    <source>
        <dbReference type="EMBL" id="AEL27349.1"/>
    </source>
</evidence>
<reference evidence="3" key="1">
    <citation type="submission" date="2011-07" db="EMBL/GenBank/DDBJ databases">
        <title>The complete genome of Cyclobacterium marinum DSM 745.</title>
        <authorList>
            <person name="Lucas S."/>
            <person name="Han J."/>
            <person name="Lapidus A."/>
            <person name="Bruce D."/>
            <person name="Goodwin L."/>
            <person name="Pitluck S."/>
            <person name="Peters L."/>
            <person name="Kyrpides N."/>
            <person name="Mavromatis K."/>
            <person name="Ivanova N."/>
            <person name="Ovchinnikova G."/>
            <person name="Chertkov O."/>
            <person name="Detter J.C."/>
            <person name="Tapia R."/>
            <person name="Han C."/>
            <person name="Land M."/>
            <person name="Hauser L."/>
            <person name="Markowitz V."/>
            <person name="Cheng J.-F."/>
            <person name="Hugenholtz P."/>
            <person name="Woyke T."/>
            <person name="Wu D."/>
            <person name="Tindall B."/>
            <person name="Schuetze A."/>
            <person name="Brambilla E."/>
            <person name="Klenk H.-P."/>
            <person name="Eisen J.A."/>
        </authorList>
    </citation>
    <scope>NUCLEOTIDE SEQUENCE [LARGE SCALE GENOMIC DNA]</scope>
    <source>
        <strain evidence="3">ATCC 25205 / DSM 745 / LMG 13164 / NCIMB 1802</strain>
    </source>
</reference>
<evidence type="ECO:0000313" key="3">
    <source>
        <dbReference type="Proteomes" id="UP000001635"/>
    </source>
</evidence>
<gene>
    <name evidence="2" type="ordered locus">Cycma_3634</name>
</gene>
<proteinExistence type="predicted"/>
<keyword evidence="3" id="KW-1185">Reference proteome</keyword>
<organism evidence="2 3">
    <name type="scientific">Cyclobacterium marinum (strain ATCC 25205 / DSM 745 / LMG 13164 / NCIMB 1802)</name>
    <name type="common">Flectobacillus marinus</name>
    <dbReference type="NCBI Taxonomy" id="880070"/>
    <lineage>
        <taxon>Bacteria</taxon>
        <taxon>Pseudomonadati</taxon>
        <taxon>Bacteroidota</taxon>
        <taxon>Cytophagia</taxon>
        <taxon>Cytophagales</taxon>
        <taxon>Cyclobacteriaceae</taxon>
        <taxon>Cyclobacterium</taxon>
    </lineage>
</organism>
<dbReference type="STRING" id="880070.Cycma_3634"/>
<keyword evidence="1" id="KW-0732">Signal</keyword>
<dbReference type="HOGENOM" id="CLU_2568152_0_0_10"/>
<name>G0J1F4_CYCMS</name>
<protein>
    <submittedName>
        <fullName evidence="2">Uncharacterized protein</fullName>
    </submittedName>
</protein>
<accession>G0J1F4</accession>
<evidence type="ECO:0000256" key="1">
    <source>
        <dbReference type="SAM" id="SignalP"/>
    </source>
</evidence>
<dbReference type="RefSeq" id="WP_014021635.1">
    <property type="nucleotide sequence ID" value="NC_015914.1"/>
</dbReference>